<dbReference type="Gene3D" id="2.40.420.20">
    <property type="match status" value="1"/>
</dbReference>
<dbReference type="InterPro" id="IPR006143">
    <property type="entry name" value="RND_pump_MFP"/>
</dbReference>
<protein>
    <submittedName>
        <fullName evidence="5">Uncharacterized protein</fullName>
    </submittedName>
</protein>
<dbReference type="STRING" id="320497.A0U93_03420"/>
<keyword evidence="6" id="KW-1185">Reference proteome</keyword>
<dbReference type="GO" id="GO:0030313">
    <property type="term" value="C:cell envelope"/>
    <property type="evidence" value="ECO:0007669"/>
    <property type="project" value="TreeGrafter"/>
</dbReference>
<dbReference type="InterPro" id="IPR058649">
    <property type="entry name" value="CzcB_C"/>
</dbReference>
<sequence length="399" mass="42433">MPSYRVPYINPWHAGILWAAFVSTTAFLPVRSSFAQSGISLAPLTMSAKAQDNEDIRIVPAREKTLHGTISAMGTVSANMSRSITLRPAGEGKVLQVLVTPGEHVHTGQHLLDYVDHALHVVQLQYAQAQAALAAAKASSLEAEIAYRRGRLLDGTSVPTGEVQRRRAVAEEARQTIIARQADVGTIEHRFQEEFNSVTERIDRDEVSSLISPVDGVVQSIHTAVANDIKPGDPLLSVVDLSSVWVVAQVLPQDAGMLAIGGRVVVRPAGHEDAKPLIVSIATIDGEADPATGLVRVVAIVDHATGNLRPGEMLDATLQTTSEASGVVVPRAAVQRVGGQSIVYVRIASDRFQPHVVQTGLGDDTDVLVQGDVHPGDPIVTVGSFALKSMALMADMHAD</sequence>
<proteinExistence type="inferred from homology"/>
<dbReference type="Pfam" id="PF25975">
    <property type="entry name" value="CzcB_C"/>
    <property type="match status" value="1"/>
</dbReference>
<name>A0A1U9KMZ8_9PROT</name>
<dbReference type="PANTHER" id="PTHR30097">
    <property type="entry name" value="CATION EFFLUX SYSTEM PROTEIN CUSB"/>
    <property type="match status" value="1"/>
</dbReference>
<dbReference type="InterPro" id="IPR058792">
    <property type="entry name" value="Beta-barrel_RND_2"/>
</dbReference>
<dbReference type="Gene3D" id="2.40.50.100">
    <property type="match status" value="1"/>
</dbReference>
<organism evidence="5 6">
    <name type="scientific">Neoasaia chiangmaiensis</name>
    <dbReference type="NCBI Taxonomy" id="320497"/>
    <lineage>
        <taxon>Bacteria</taxon>
        <taxon>Pseudomonadati</taxon>
        <taxon>Pseudomonadota</taxon>
        <taxon>Alphaproteobacteria</taxon>
        <taxon>Acetobacterales</taxon>
        <taxon>Acetobacteraceae</taxon>
        <taxon>Neoasaia</taxon>
    </lineage>
</organism>
<feature type="domain" description="CusB-like beta-barrel" evidence="3">
    <location>
        <begin position="243"/>
        <end position="321"/>
    </location>
</feature>
<dbReference type="OrthoDB" id="9806939at2"/>
<evidence type="ECO:0000313" key="6">
    <source>
        <dbReference type="Proteomes" id="UP000188604"/>
    </source>
</evidence>
<dbReference type="KEGG" id="nch:A0U93_03420"/>
<dbReference type="GO" id="GO:0060003">
    <property type="term" value="P:copper ion export"/>
    <property type="evidence" value="ECO:0007669"/>
    <property type="project" value="TreeGrafter"/>
</dbReference>
<dbReference type="PANTHER" id="PTHR30097:SF4">
    <property type="entry name" value="SLR6042 PROTEIN"/>
    <property type="match status" value="1"/>
</dbReference>
<reference evidence="5 6" key="1">
    <citation type="submission" date="2016-03" db="EMBL/GenBank/DDBJ databases">
        <title>Acetic acid bacteria sequencing.</title>
        <authorList>
            <person name="Brandt J."/>
            <person name="Jakob F."/>
            <person name="Vogel R.F."/>
        </authorList>
    </citation>
    <scope>NUCLEOTIDE SEQUENCE [LARGE SCALE GENOMIC DNA]</scope>
    <source>
        <strain evidence="5 6">NBRC 101099</strain>
    </source>
</reference>
<dbReference type="EMBL" id="CP014691">
    <property type="protein sequence ID" value="AQS87138.1"/>
    <property type="molecule type" value="Genomic_DNA"/>
</dbReference>
<dbReference type="SUPFAM" id="SSF111369">
    <property type="entry name" value="HlyD-like secretion proteins"/>
    <property type="match status" value="1"/>
</dbReference>
<dbReference type="Gene3D" id="2.40.30.170">
    <property type="match status" value="1"/>
</dbReference>
<dbReference type="AlphaFoldDB" id="A0A1U9KMZ8"/>
<comment type="similarity">
    <text evidence="1">Belongs to the membrane fusion protein (MFP) (TC 8.A.1) family.</text>
</comment>
<accession>A0A1U9KMZ8</accession>
<gene>
    <name evidence="5" type="ORF">A0U93_03420</name>
</gene>
<feature type="domain" description="CzcB-like C-terminal circularly permuted SH3-like" evidence="4">
    <location>
        <begin position="327"/>
        <end position="388"/>
    </location>
</feature>
<dbReference type="Pfam" id="PF25954">
    <property type="entry name" value="Beta-barrel_RND_2"/>
    <property type="match status" value="1"/>
</dbReference>
<evidence type="ECO:0000259" key="3">
    <source>
        <dbReference type="Pfam" id="PF25954"/>
    </source>
</evidence>
<dbReference type="NCBIfam" id="TIGR01730">
    <property type="entry name" value="RND_mfp"/>
    <property type="match status" value="1"/>
</dbReference>
<dbReference type="Proteomes" id="UP000188604">
    <property type="component" value="Chromosome"/>
</dbReference>
<dbReference type="GO" id="GO:0015679">
    <property type="term" value="P:plasma membrane copper ion transport"/>
    <property type="evidence" value="ECO:0007669"/>
    <property type="project" value="TreeGrafter"/>
</dbReference>
<evidence type="ECO:0000313" key="5">
    <source>
        <dbReference type="EMBL" id="AQS87138.1"/>
    </source>
</evidence>
<dbReference type="InterPro" id="IPR051909">
    <property type="entry name" value="MFP_Cation_Efflux"/>
</dbReference>
<dbReference type="Gene3D" id="1.10.287.470">
    <property type="entry name" value="Helix hairpin bin"/>
    <property type="match status" value="1"/>
</dbReference>
<dbReference type="GO" id="GO:0022857">
    <property type="term" value="F:transmembrane transporter activity"/>
    <property type="evidence" value="ECO:0007669"/>
    <property type="project" value="InterPro"/>
</dbReference>
<evidence type="ECO:0000256" key="1">
    <source>
        <dbReference type="ARBA" id="ARBA00009477"/>
    </source>
</evidence>
<keyword evidence="2" id="KW-0813">Transport</keyword>
<evidence type="ECO:0000256" key="2">
    <source>
        <dbReference type="ARBA" id="ARBA00022448"/>
    </source>
</evidence>
<evidence type="ECO:0000259" key="4">
    <source>
        <dbReference type="Pfam" id="PF25975"/>
    </source>
</evidence>
<dbReference type="GO" id="GO:0016020">
    <property type="term" value="C:membrane"/>
    <property type="evidence" value="ECO:0007669"/>
    <property type="project" value="InterPro"/>
</dbReference>
<dbReference type="RefSeq" id="WP_077806112.1">
    <property type="nucleotide sequence ID" value="NZ_BJXS01000008.1"/>
</dbReference>